<organism evidence="3 4">
    <name type="scientific">Leishmania braziliensis MHOM/BR/75/M2904</name>
    <dbReference type="NCBI Taxonomy" id="420245"/>
    <lineage>
        <taxon>Eukaryota</taxon>
        <taxon>Discoba</taxon>
        <taxon>Euglenozoa</taxon>
        <taxon>Kinetoplastea</taxon>
        <taxon>Metakinetoplastina</taxon>
        <taxon>Trypanosomatida</taxon>
        <taxon>Trypanosomatidae</taxon>
        <taxon>Leishmaniinae</taxon>
        <taxon>Leishmania</taxon>
        <taxon>Leishmania braziliensis species complex</taxon>
    </lineage>
</organism>
<gene>
    <name evidence="3" type="ORF">LBRM2904_03.0820</name>
</gene>
<dbReference type="EMBL" id="LS997602">
    <property type="protein sequence ID" value="SYZ62544.1"/>
    <property type="molecule type" value="Genomic_DNA"/>
</dbReference>
<feature type="chain" id="PRO_5017982155" evidence="2">
    <location>
        <begin position="23"/>
        <end position="393"/>
    </location>
</feature>
<dbReference type="AlphaFoldDB" id="A0A3P3YX62"/>
<evidence type="ECO:0000256" key="2">
    <source>
        <dbReference type="SAM" id="SignalP"/>
    </source>
</evidence>
<feature type="signal peptide" evidence="2">
    <location>
        <begin position="1"/>
        <end position="22"/>
    </location>
</feature>
<evidence type="ECO:0000313" key="3">
    <source>
        <dbReference type="EMBL" id="SYZ62544.1"/>
    </source>
</evidence>
<protein>
    <submittedName>
        <fullName evidence="3">Hypothetical_protein</fullName>
    </submittedName>
</protein>
<evidence type="ECO:0000313" key="4">
    <source>
        <dbReference type="Proteomes" id="UP000319462"/>
    </source>
</evidence>
<evidence type="ECO:0000256" key="1">
    <source>
        <dbReference type="SAM" id="MobiDB-lite"/>
    </source>
</evidence>
<name>A0A3P3YX62_LEIBR</name>
<feature type="compositionally biased region" description="Low complexity" evidence="1">
    <location>
        <begin position="23"/>
        <end position="36"/>
    </location>
</feature>
<dbReference type="Proteomes" id="UP000319462">
    <property type="component" value="Chromosome 3"/>
</dbReference>
<feature type="region of interest" description="Disordered" evidence="1">
    <location>
        <begin position="23"/>
        <end position="45"/>
    </location>
</feature>
<sequence length="393" mass="44860">MWQRIRLLQTLVFQQGAATAAAGATSGSPSAGAAAPSPAPSPVADNERSFLRHLIPMRVYSSGPPSIYLRHAFLHQDRLIRCFLGALEAVPLPSLPRMLLAEGFQRMLEGDAPQRELRELFEDAEVECRKTLLQMGVNEDGRRAHHDPRDREAWHAVTHDPLRRLLAYELRAACSYYARLMAVSSNPYVSAAVGVRTIIASDVRTDNLLVKMTLKFDRHPRNVETGERLGEAMPLVVEELMKELLLLERDAFGCFRFDPRGDNHHLVHSLKLADMTKTPQSYSIMLDPLMKRYANYCIERKEVHKGRWNQYKVHCGPEDHRIDQVLPPFESVVAKDPITGGALNMIVHYDEPICLRHKQSSREEKGNFGHTEVFELAIEQKNRTFWERHFLDR</sequence>
<accession>A0A3P3YX62</accession>
<keyword evidence="2" id="KW-0732">Signal</keyword>
<proteinExistence type="predicted"/>
<reference evidence="3 4" key="1">
    <citation type="submission" date="2018-09" db="EMBL/GenBank/DDBJ databases">
        <authorList>
            <person name="Peiro R."/>
            <person name="Begona"/>
            <person name="Cbmso G."/>
            <person name="Lopez M."/>
            <person name="Gonzalez S."/>
        </authorList>
    </citation>
    <scope>NUCLEOTIDE SEQUENCE [LARGE SCALE GENOMIC DNA]</scope>
</reference>